<protein>
    <submittedName>
        <fullName evidence="6">OppA1</fullName>
    </submittedName>
</protein>
<dbReference type="HOGENOM" id="CLU_017028_7_4_12"/>
<reference evidence="7" key="1">
    <citation type="submission" date="2009-12" db="EMBL/GenBank/DDBJ databases">
        <title>Complete sequence of Treponema azotonutricium strain ZAS-9.</title>
        <authorList>
            <person name="Tetu S.G."/>
            <person name="Matson E."/>
            <person name="Ren Q."/>
            <person name="Seshadri R."/>
            <person name="Elbourne L."/>
            <person name="Hassan K.A."/>
            <person name="Durkin A."/>
            <person name="Radune D."/>
            <person name="Mohamoud Y."/>
            <person name="Shay R."/>
            <person name="Jin S."/>
            <person name="Zhang X."/>
            <person name="Lucey K."/>
            <person name="Ballor N.R."/>
            <person name="Ottesen E."/>
            <person name="Rosenthal R."/>
            <person name="Allen A."/>
            <person name="Leadbetter J.R."/>
            <person name="Paulsen I.T."/>
        </authorList>
    </citation>
    <scope>NUCLEOTIDE SEQUENCE [LARGE SCALE GENOMIC DNA]</scope>
    <source>
        <strain evidence="7">ATCC BAA-888 / DSM 13862 / ZAS-9</strain>
    </source>
</reference>
<feature type="signal peptide" evidence="4">
    <location>
        <begin position="1"/>
        <end position="20"/>
    </location>
</feature>
<dbReference type="PANTHER" id="PTHR30290">
    <property type="entry name" value="PERIPLASMIC BINDING COMPONENT OF ABC TRANSPORTER"/>
    <property type="match status" value="1"/>
</dbReference>
<dbReference type="GO" id="GO:0030288">
    <property type="term" value="C:outer membrane-bounded periplasmic space"/>
    <property type="evidence" value="ECO:0007669"/>
    <property type="project" value="UniProtKB-ARBA"/>
</dbReference>
<reference evidence="6 7" key="2">
    <citation type="journal article" date="2011" name="ISME J.">
        <title>RNA-seq reveals cooperative metabolic interactions between two termite-gut spirochete species in co-culture.</title>
        <authorList>
            <person name="Rosenthal A.Z."/>
            <person name="Matson E.G."/>
            <person name="Eldar A."/>
            <person name="Leadbetter J.R."/>
        </authorList>
    </citation>
    <scope>NUCLEOTIDE SEQUENCE [LARGE SCALE GENOMIC DNA]</scope>
    <source>
        <strain evidence="7">ATCC BAA-888 / DSM 13862 / ZAS-9</strain>
    </source>
</reference>
<dbReference type="SUPFAM" id="SSF53850">
    <property type="entry name" value="Periplasmic binding protein-like II"/>
    <property type="match status" value="1"/>
</dbReference>
<evidence type="ECO:0000256" key="2">
    <source>
        <dbReference type="ARBA" id="ARBA00022448"/>
    </source>
</evidence>
<dbReference type="InterPro" id="IPR039424">
    <property type="entry name" value="SBP_5"/>
</dbReference>
<dbReference type="GO" id="GO:0043190">
    <property type="term" value="C:ATP-binding cassette (ABC) transporter complex"/>
    <property type="evidence" value="ECO:0007669"/>
    <property type="project" value="InterPro"/>
</dbReference>
<comment type="similarity">
    <text evidence="1">Belongs to the bacterial solute-binding protein 5 family.</text>
</comment>
<feature type="domain" description="Solute-binding protein family 5" evidence="5">
    <location>
        <begin position="73"/>
        <end position="449"/>
    </location>
</feature>
<dbReference type="PIRSF" id="PIRSF002741">
    <property type="entry name" value="MppA"/>
    <property type="match status" value="1"/>
</dbReference>
<dbReference type="InterPro" id="IPR000914">
    <property type="entry name" value="SBP_5_dom"/>
</dbReference>
<dbReference type="RefSeq" id="WP_015712049.1">
    <property type="nucleotide sequence ID" value="NC_015577.1"/>
</dbReference>
<proteinExistence type="inferred from homology"/>
<accession>F5Y7A6</accession>
<evidence type="ECO:0000259" key="5">
    <source>
        <dbReference type="Pfam" id="PF00496"/>
    </source>
</evidence>
<evidence type="ECO:0000256" key="1">
    <source>
        <dbReference type="ARBA" id="ARBA00005695"/>
    </source>
</evidence>
<dbReference type="Gene3D" id="3.40.190.10">
    <property type="entry name" value="Periplasmic binding protein-like II"/>
    <property type="match status" value="1"/>
</dbReference>
<evidence type="ECO:0000313" key="7">
    <source>
        <dbReference type="Proteomes" id="UP000009222"/>
    </source>
</evidence>
<name>F5Y7A6_LEAAZ</name>
<dbReference type="GO" id="GO:1904680">
    <property type="term" value="F:peptide transmembrane transporter activity"/>
    <property type="evidence" value="ECO:0007669"/>
    <property type="project" value="TreeGrafter"/>
</dbReference>
<dbReference type="STRING" id="545695.TREAZ_3527"/>
<sequence length="535" mass="59110">MKRVFFVVSVLALAASLAFAGGGQAKGNKGVTFTIALSEDIRAIDPGVAWNYVTNQVTNQITEGLLTLDGSNNIVPELAKSWRQADDLTYVYEVRDDIVFSDGTKMTMDDVVFSLERNRDPDGGTYFSDFYADVASISATGPWQLTIKLNNPSAVFKYIPAIGAGRIISKAYYQKHADNFGTAEGGIIATGPFVYKSWTSGQEIVLAKNTNYWNKAKLQANIIDTVVYKIIPDDTTRVVALQTGSVDFCANIPPEMLDQLQADKSLNMTIAPSYQLTYLAMNTQRAPMNDVNVRKAISHVLNLDEFQRNIIKTAGSAGTVLPFGAALYGNDAAKWQQYLNTAPKYDYDLAKARQALAQSAYPNGFNCDVIISESSLASSRALFLQEALKPLNINVEIRKMSGDEQDTYQMGGVMDSNGYRDYDMLIGGWEADYPDLNGNIEIMFVSSQAGEDGYNAAAYVNPRVDNLIETQRSQTDPVKRFDIQKQLMDIIVNDTPYIVYDYSLRQSVLNKKYTGLAVSSAWLWVLPVQNIRAAN</sequence>
<dbReference type="Pfam" id="PF00496">
    <property type="entry name" value="SBP_bac_5"/>
    <property type="match status" value="1"/>
</dbReference>
<dbReference type="GO" id="GO:0015833">
    <property type="term" value="P:peptide transport"/>
    <property type="evidence" value="ECO:0007669"/>
    <property type="project" value="TreeGrafter"/>
</dbReference>
<dbReference type="InParanoid" id="F5Y7A6"/>
<keyword evidence="2" id="KW-0813">Transport</keyword>
<evidence type="ECO:0000256" key="4">
    <source>
        <dbReference type="SAM" id="SignalP"/>
    </source>
</evidence>
<evidence type="ECO:0000313" key="6">
    <source>
        <dbReference type="EMBL" id="AEF81801.1"/>
    </source>
</evidence>
<dbReference type="EMBL" id="CP001841">
    <property type="protein sequence ID" value="AEF81801.1"/>
    <property type="molecule type" value="Genomic_DNA"/>
</dbReference>
<keyword evidence="7" id="KW-1185">Reference proteome</keyword>
<dbReference type="Proteomes" id="UP000009222">
    <property type="component" value="Chromosome"/>
</dbReference>
<dbReference type="AlphaFoldDB" id="F5Y7A6"/>
<feature type="chain" id="PRO_5003329402" evidence="4">
    <location>
        <begin position="21"/>
        <end position="535"/>
    </location>
</feature>
<dbReference type="Gene3D" id="3.10.105.10">
    <property type="entry name" value="Dipeptide-binding Protein, Domain 3"/>
    <property type="match status" value="1"/>
</dbReference>
<dbReference type="CDD" id="cd00995">
    <property type="entry name" value="PBP2_NikA_DppA_OppA_like"/>
    <property type="match status" value="1"/>
</dbReference>
<dbReference type="PANTHER" id="PTHR30290:SF9">
    <property type="entry name" value="OLIGOPEPTIDE-BINDING PROTEIN APPA"/>
    <property type="match status" value="1"/>
</dbReference>
<gene>
    <name evidence="6" type="ordered locus">TREAZ_3527</name>
</gene>
<dbReference type="InterPro" id="IPR030678">
    <property type="entry name" value="Peptide/Ni-bd"/>
</dbReference>
<dbReference type="Gene3D" id="3.90.76.10">
    <property type="entry name" value="Dipeptide-binding Protein, Domain 1"/>
    <property type="match status" value="1"/>
</dbReference>
<organism evidence="6 7">
    <name type="scientific">Leadbettera azotonutricia (strain ATCC BAA-888 / DSM 13862 / ZAS-9)</name>
    <name type="common">Treponema azotonutricium</name>
    <dbReference type="NCBI Taxonomy" id="545695"/>
    <lineage>
        <taxon>Bacteria</taxon>
        <taxon>Pseudomonadati</taxon>
        <taxon>Spirochaetota</taxon>
        <taxon>Spirochaetia</taxon>
        <taxon>Spirochaetales</taxon>
        <taxon>Breznakiellaceae</taxon>
        <taxon>Leadbettera</taxon>
    </lineage>
</organism>
<dbReference type="OrthoDB" id="304884at2"/>
<dbReference type="KEGG" id="taz:TREAZ_3527"/>
<evidence type="ECO:0000256" key="3">
    <source>
        <dbReference type="ARBA" id="ARBA00022729"/>
    </source>
</evidence>
<dbReference type="eggNOG" id="COG0747">
    <property type="taxonomic scope" value="Bacteria"/>
</dbReference>
<keyword evidence="3 4" id="KW-0732">Signal</keyword>